<feature type="transmembrane region" description="Helical" evidence="8">
    <location>
        <begin position="143"/>
        <end position="164"/>
    </location>
</feature>
<keyword evidence="4" id="KW-1003">Cell membrane</keyword>
<keyword evidence="6 8" id="KW-1133">Transmembrane helix</keyword>
<feature type="transmembrane region" description="Helical" evidence="8">
    <location>
        <begin position="362"/>
        <end position="385"/>
    </location>
</feature>
<evidence type="ECO:0000256" key="6">
    <source>
        <dbReference type="ARBA" id="ARBA00022989"/>
    </source>
</evidence>
<dbReference type="GO" id="GO:0005886">
    <property type="term" value="C:plasma membrane"/>
    <property type="evidence" value="ECO:0007669"/>
    <property type="project" value="UniProtKB-SubCell"/>
</dbReference>
<feature type="transmembrane region" description="Helical" evidence="8">
    <location>
        <begin position="54"/>
        <end position="77"/>
    </location>
</feature>
<feature type="transmembrane region" description="Helical" evidence="8">
    <location>
        <begin position="274"/>
        <end position="291"/>
    </location>
</feature>
<feature type="transmembrane region" description="Helical" evidence="8">
    <location>
        <begin position="109"/>
        <end position="131"/>
    </location>
</feature>
<feature type="transmembrane region" description="Helical" evidence="8">
    <location>
        <begin position="12"/>
        <end position="31"/>
    </location>
</feature>
<accession>A0A261S4L0</accession>
<dbReference type="PRINTS" id="PR01036">
    <property type="entry name" value="TCRTETB"/>
</dbReference>
<dbReference type="NCBIfam" id="TIGR00711">
    <property type="entry name" value="efflux_EmrB"/>
    <property type="match status" value="1"/>
</dbReference>
<feature type="transmembrane region" description="Helical" evidence="8">
    <location>
        <begin position="235"/>
        <end position="253"/>
    </location>
</feature>
<evidence type="ECO:0000256" key="5">
    <source>
        <dbReference type="ARBA" id="ARBA00022692"/>
    </source>
</evidence>
<dbReference type="EMBL" id="NEVM01000005">
    <property type="protein sequence ID" value="OZI31927.1"/>
    <property type="molecule type" value="Genomic_DNA"/>
</dbReference>
<comment type="similarity">
    <text evidence="2">Belongs to the major facilitator superfamily. EmrB family.</text>
</comment>
<dbReference type="CDD" id="cd17503">
    <property type="entry name" value="MFS_LmrB_MDR_like"/>
    <property type="match status" value="1"/>
</dbReference>
<keyword evidence="3" id="KW-0813">Transport</keyword>
<feature type="transmembrane region" description="Helical" evidence="8">
    <location>
        <begin position="170"/>
        <end position="192"/>
    </location>
</feature>
<evidence type="ECO:0000313" key="10">
    <source>
        <dbReference type="EMBL" id="OZI31927.1"/>
    </source>
</evidence>
<evidence type="ECO:0000256" key="1">
    <source>
        <dbReference type="ARBA" id="ARBA00004651"/>
    </source>
</evidence>
<evidence type="ECO:0000259" key="9">
    <source>
        <dbReference type="PROSITE" id="PS50850"/>
    </source>
</evidence>
<keyword evidence="5 8" id="KW-0812">Transmembrane</keyword>
<gene>
    <name evidence="10" type="ORF">CAL29_29175</name>
</gene>
<evidence type="ECO:0000256" key="2">
    <source>
        <dbReference type="ARBA" id="ARBA00008537"/>
    </source>
</evidence>
<comment type="subcellular location">
    <subcellularLocation>
        <location evidence="1">Cell membrane</location>
        <topology evidence="1">Multi-pass membrane protein</topology>
    </subcellularLocation>
</comment>
<dbReference type="InterPro" id="IPR004638">
    <property type="entry name" value="EmrB-like"/>
</dbReference>
<dbReference type="SUPFAM" id="SSF103473">
    <property type="entry name" value="MFS general substrate transporter"/>
    <property type="match status" value="1"/>
</dbReference>
<organism evidence="10 11">
    <name type="scientific">Bordetella genomosp. 10</name>
    <dbReference type="NCBI Taxonomy" id="1416804"/>
    <lineage>
        <taxon>Bacteria</taxon>
        <taxon>Pseudomonadati</taxon>
        <taxon>Pseudomonadota</taxon>
        <taxon>Betaproteobacteria</taxon>
        <taxon>Burkholderiales</taxon>
        <taxon>Alcaligenaceae</taxon>
        <taxon>Bordetella</taxon>
    </lineage>
</organism>
<keyword evidence="11" id="KW-1185">Reference proteome</keyword>
<feature type="transmembrane region" description="Helical" evidence="8">
    <location>
        <begin position="339"/>
        <end position="356"/>
    </location>
</feature>
<comment type="caution">
    <text evidence="10">The sequence shown here is derived from an EMBL/GenBank/DDBJ whole genome shotgun (WGS) entry which is preliminary data.</text>
</comment>
<dbReference type="InterPro" id="IPR036259">
    <property type="entry name" value="MFS_trans_sf"/>
</dbReference>
<feature type="transmembrane region" description="Helical" evidence="8">
    <location>
        <begin position="204"/>
        <end position="223"/>
    </location>
</feature>
<dbReference type="PANTHER" id="PTHR42718">
    <property type="entry name" value="MAJOR FACILITATOR SUPERFAMILY MULTIDRUG TRANSPORTER MFSC"/>
    <property type="match status" value="1"/>
</dbReference>
<name>A0A261S4L0_9BORD</name>
<dbReference type="PANTHER" id="PTHR42718:SF9">
    <property type="entry name" value="MAJOR FACILITATOR SUPERFAMILY MULTIDRUG TRANSPORTER MFSC"/>
    <property type="match status" value="1"/>
</dbReference>
<dbReference type="InterPro" id="IPR011701">
    <property type="entry name" value="MFS"/>
</dbReference>
<dbReference type="AlphaFoldDB" id="A0A261S4L0"/>
<dbReference type="Gene3D" id="1.20.1250.20">
    <property type="entry name" value="MFS general substrate transporter like domains"/>
    <property type="match status" value="1"/>
</dbReference>
<dbReference type="InterPro" id="IPR020846">
    <property type="entry name" value="MFS_dom"/>
</dbReference>
<protein>
    <submittedName>
        <fullName evidence="10">EmrB/QacA family drug resistance transporter</fullName>
    </submittedName>
</protein>
<dbReference type="GO" id="GO:0022857">
    <property type="term" value="F:transmembrane transporter activity"/>
    <property type="evidence" value="ECO:0007669"/>
    <property type="project" value="InterPro"/>
</dbReference>
<feature type="transmembrane region" description="Helical" evidence="8">
    <location>
        <begin position="303"/>
        <end position="327"/>
    </location>
</feature>
<proteinExistence type="inferred from homology"/>
<dbReference type="Pfam" id="PF07690">
    <property type="entry name" value="MFS_1"/>
    <property type="match status" value="1"/>
</dbReference>
<feature type="domain" description="Major facilitator superfamily (MFS) profile" evidence="9">
    <location>
        <begin position="18"/>
        <end position="451"/>
    </location>
</feature>
<feature type="transmembrane region" description="Helical" evidence="8">
    <location>
        <begin position="84"/>
        <end position="103"/>
    </location>
</feature>
<dbReference type="Proteomes" id="UP000216020">
    <property type="component" value="Unassembled WGS sequence"/>
</dbReference>
<reference evidence="11" key="1">
    <citation type="submission" date="2017-05" db="EMBL/GenBank/DDBJ databases">
        <title>Complete and WGS of Bordetella genogroups.</title>
        <authorList>
            <person name="Spilker T."/>
            <person name="Lipuma J."/>
        </authorList>
    </citation>
    <scope>NUCLEOTIDE SEQUENCE [LARGE SCALE GENOMIC DNA]</scope>
    <source>
        <strain evidence="11">AU16122</strain>
    </source>
</reference>
<evidence type="ECO:0000256" key="8">
    <source>
        <dbReference type="SAM" id="Phobius"/>
    </source>
</evidence>
<keyword evidence="7 8" id="KW-0472">Membrane</keyword>
<dbReference type="Gene3D" id="1.20.1720.10">
    <property type="entry name" value="Multidrug resistance protein D"/>
    <property type="match status" value="1"/>
</dbReference>
<evidence type="ECO:0000313" key="11">
    <source>
        <dbReference type="Proteomes" id="UP000216020"/>
    </source>
</evidence>
<evidence type="ECO:0000256" key="4">
    <source>
        <dbReference type="ARBA" id="ARBA00022475"/>
    </source>
</evidence>
<sequence>MSMQTASQASAVPHRLMITVSIMLATIMQTLDSTIANVALPHMAGGLSASQDQITWVLTSYIVAAAIATPVTGWLNGRYGRKRVFLVSIAGFTIMSLACGAAGNMLEIVAARLLQGAFGAALVPLSQAVMLDINEPKDHGRAMAVWGMGVMLGPILGPTLGGWLTDNMNWRWVFLINLPVGVLSFYGVYRFIHEEAPGEGARRFDVFGFATLALSIGLLQLLLDRGEQVDWFDAIEIRTYAIAAFVAFTFFLLHTATAGRDSFFKVDLLRDRNFAMGLVFYFLIGLLLYATRALLPPMLQNVLGYPVVTTGLVTAPSGAGTMVSMLFAGRLVGRVDGRLILALGFGLTAVSLWQMAGYSPQVTAWGIAIPGFIQGLGLGFISVPLTTMTFATLDRGLRPDGTAIYSLSRNIGSSIGISAMQSLFVRNTSTMHASLATLVSAESLMQHPDALSQVFNLQGQAGMAGLNAVIDNQAAFVSYLDDFRLMLWMTLAAIPCLIFLRANKKAAPPSAEEMHVAAD</sequence>
<evidence type="ECO:0000256" key="7">
    <source>
        <dbReference type="ARBA" id="ARBA00023136"/>
    </source>
</evidence>
<dbReference type="PROSITE" id="PS50850">
    <property type="entry name" value="MFS"/>
    <property type="match status" value="1"/>
</dbReference>
<evidence type="ECO:0000256" key="3">
    <source>
        <dbReference type="ARBA" id="ARBA00022448"/>
    </source>
</evidence>